<dbReference type="InterPro" id="IPR008979">
    <property type="entry name" value="Galactose-bd-like_sf"/>
</dbReference>
<keyword evidence="1" id="KW-0677">Repeat</keyword>
<feature type="compositionally biased region" description="Polar residues" evidence="2">
    <location>
        <begin position="582"/>
        <end position="601"/>
    </location>
</feature>
<dbReference type="InterPro" id="IPR011042">
    <property type="entry name" value="6-blade_b-propeller_TolB-like"/>
</dbReference>
<reference evidence="5" key="1">
    <citation type="journal article" date="2019" name="Int. J. Syst. Evol. Microbiol.">
        <title>The Global Catalogue of Microorganisms (GCM) 10K type strain sequencing project: providing services to taxonomists for standard genome sequencing and annotation.</title>
        <authorList>
            <consortium name="The Broad Institute Genomics Platform"/>
            <consortium name="The Broad Institute Genome Sequencing Center for Infectious Disease"/>
            <person name="Wu L."/>
            <person name="Ma J."/>
        </authorList>
    </citation>
    <scope>NUCLEOTIDE SEQUENCE [LARGE SCALE GENOMIC DNA]</scope>
    <source>
        <strain evidence="5">JCM 17525</strain>
    </source>
</reference>
<evidence type="ECO:0000259" key="3">
    <source>
        <dbReference type="PROSITE" id="PS50825"/>
    </source>
</evidence>
<dbReference type="InterPro" id="IPR003410">
    <property type="entry name" value="HYR_dom"/>
</dbReference>
<gene>
    <name evidence="4" type="ORF">GCM10022271_15490</name>
</gene>
<dbReference type="Pfam" id="PF11721">
    <property type="entry name" value="Malectin"/>
    <property type="match status" value="1"/>
</dbReference>
<evidence type="ECO:0000313" key="5">
    <source>
        <dbReference type="Proteomes" id="UP001501456"/>
    </source>
</evidence>
<feature type="domain" description="HYR" evidence="3">
    <location>
        <begin position="1271"/>
        <end position="1359"/>
    </location>
</feature>
<protein>
    <recommendedName>
        <fullName evidence="3">HYR domain-containing protein</fullName>
    </recommendedName>
</protein>
<dbReference type="PANTHER" id="PTHR46343:SF2">
    <property type="entry name" value="SUSHI_VON WILLEBRAND FACTOR TYPE A_EGF_PENTRAXIN DOMAIN-CONTAINING 1"/>
    <property type="match status" value="1"/>
</dbReference>
<proteinExistence type="predicted"/>
<dbReference type="Gene3D" id="2.60.120.430">
    <property type="entry name" value="Galactose-binding lectin"/>
    <property type="match status" value="1"/>
</dbReference>
<evidence type="ECO:0000256" key="2">
    <source>
        <dbReference type="SAM" id="MobiDB-lite"/>
    </source>
</evidence>
<feature type="region of interest" description="Disordered" evidence="2">
    <location>
        <begin position="565"/>
        <end position="630"/>
    </location>
</feature>
<evidence type="ECO:0000256" key="1">
    <source>
        <dbReference type="ARBA" id="ARBA00022737"/>
    </source>
</evidence>
<sequence>MLLSFTATLCIINNTIAQSISFGSSGLINDNVLNPTSLEFGPDERLYVAQQNGIIWAYDIERDAATAGNGTYTVIGSEEITNIRFGIPNHTDGGNPNPSQQRLITGLVTAGTPENPIIYVSSSDYLLGGGGGGNDTNLDTNSSMLSKLEWDGNAWTKIDLIRGLPRCEENHAINGMDLFEKDGNTYMLIAQGGQTNKGAPSNNFAGTPEYFLSGAILIVNLTQLESMPVYTDPRTNTQYVYDLPTLNDPTRLDIDNTSEDFPYPSGHPMYNATIDVGDPFGGNNSLNQAFAEPGGPIQIFSPGYRNPYDIIITENGRIYTSDNGPNSLWGGFPKIYDSATDIYLGDESTITYDPLNHYIKNEINESGSTIVRDPLHFVGSTNDANGTYYGGHPNPILAFPSRADVITYNNSGGVWTATNTYDLATLLPNVSGYFQSSFTIADFPDQPRLGEYLVDEPTTSTRVNILDNVNASTNGITEYTATNFDGAMQGNILTASFNGGINRYVLNPEGDTVLEHEVTFNGFGSLPLDVTAQGDNDVFPGTVWAATYGSNSITIFEPTDLSCFLPGEPEYDPQADYDGDGYTNQDEIDNGTNICSQSSKPNDNDGDNVSDLNDDDDDNDGILDVNDAFALDPDNGTTTNLPIDYPFWNNDPGTGLYGLGFTGLMVNPAGTTDYLTQFTDASLSFGGAAGKATVENVNGGDAFQSNNDQRNGFQFGINVDTNSPNPFTIHSKVESPFFGSNGSQQDPIDFQSYGISFGTGDQDNYLKMVIMNGTSNSDNISGLQVLLEENGIVTQNLIYDIPSILNASSVDLYFSIDPDTNEAQPFYSIDDGNNLILLGTPIALPTSFLDPNDNKGLAITLMSTSRAGATSNPFTATWDFIEVYENLNGQVSVSPNPLDFELTPVSNTQRTKYVTLKNDGGPIDDPITITGITFGGADASLFSSDAIFPIVIGSGSSIEIPIDFSSDNIVGVKNATMNVTHSGINSPTANIDITGELTDIYGPIIRINAGGPMVTASDDGPDWEENTTSTGISYAVTSGSSFSVTGMYYEDRDASIPDYIDSDSYYEVMRYERSNSDESFPMIFSIALPNGNYIVNLYFNNLYNGTSEPGERIFSVNLENERRINHLDPSGEFGYRSAGMIQNNVTITDGVLEIEFIAELQDPLINAIEIMGIQYPEILVYPIADQSNCELEFADFAVVASGGNPSDNLFYEMSGQPLGVHMEPTNGLIFGTIDESAVTGGPNSDGVYQVTVTVSKPGSLSKSVNFEWTVVDDTEAPLITCPEAISETISSSETHANITIVEPSASDNCATDISYLGERSDLLPITDPYPIGETTITWTATDASGNTSLSCDQTIAVTSLDPIILLPKAYLQGASLYPNTGEEALMRDDLRISGLIPTTSPYSDMKTCSSGVFTTTGTNAIVDWVWVELRDATDNTLVIDSQSALIQRDGDIVDTDGTSPLSFLQAANSYYVVVNHRNHLGVMTATALALSNTPTIVDFTNGSTATYGTNSQTTYGTPSGFSGLWAGDINSNNDVRYLGPSNDSAIIKTTILNAPGNTTNSNYYPFEAYHQGDINMDGQVRYLGPDNDKGILKEIITNHPSNPSSNYYPINEQLPN</sequence>
<comment type="caution">
    <text evidence="4">The sequence shown here is derived from an EMBL/GenBank/DDBJ whole genome shotgun (WGS) entry which is preliminary data.</text>
</comment>
<accession>A0ABP7HBS8</accession>
<dbReference type="InterPro" id="IPR013783">
    <property type="entry name" value="Ig-like_fold"/>
</dbReference>
<dbReference type="EMBL" id="BAABBI010000001">
    <property type="protein sequence ID" value="GAA3784056.1"/>
    <property type="molecule type" value="Genomic_DNA"/>
</dbReference>
<dbReference type="InterPro" id="IPR021720">
    <property type="entry name" value="Malectin_dom"/>
</dbReference>
<name>A0ABP7HBS8_9FLAO</name>
<evidence type="ECO:0000313" key="4">
    <source>
        <dbReference type="EMBL" id="GAA3784056.1"/>
    </source>
</evidence>
<feature type="compositionally biased region" description="Polar residues" evidence="2">
    <location>
        <begin position="1598"/>
        <end position="1616"/>
    </location>
</feature>
<feature type="compositionally biased region" description="Acidic residues" evidence="2">
    <location>
        <begin position="604"/>
        <end position="621"/>
    </location>
</feature>
<dbReference type="Pfam" id="PF02494">
    <property type="entry name" value="HYR"/>
    <property type="match status" value="1"/>
</dbReference>
<dbReference type="PANTHER" id="PTHR46343">
    <property type="entry name" value="HYR DOMAIN-CONTAINING PROTEIN"/>
    <property type="match status" value="1"/>
</dbReference>
<dbReference type="InterPro" id="IPR043555">
    <property type="entry name" value="SRPX-like"/>
</dbReference>
<dbReference type="Proteomes" id="UP001501456">
    <property type="component" value="Unassembled WGS sequence"/>
</dbReference>
<keyword evidence="5" id="KW-1185">Reference proteome</keyword>
<dbReference type="Pfam" id="PF05345">
    <property type="entry name" value="He_PIG"/>
    <property type="match status" value="1"/>
</dbReference>
<feature type="region of interest" description="Disordered" evidence="2">
    <location>
        <begin position="1596"/>
        <end position="1616"/>
    </location>
</feature>
<organism evidence="4 5">
    <name type="scientific">Corallibacter vietnamensis</name>
    <dbReference type="NCBI Taxonomy" id="904130"/>
    <lineage>
        <taxon>Bacteria</taxon>
        <taxon>Pseudomonadati</taxon>
        <taxon>Bacteroidota</taxon>
        <taxon>Flavobacteriia</taxon>
        <taxon>Flavobacteriales</taxon>
        <taxon>Flavobacteriaceae</taxon>
        <taxon>Corallibacter</taxon>
    </lineage>
</organism>
<dbReference type="Gene3D" id="2.120.10.30">
    <property type="entry name" value="TolB, C-terminal domain"/>
    <property type="match status" value="1"/>
</dbReference>
<feature type="compositionally biased region" description="Acidic residues" evidence="2">
    <location>
        <begin position="569"/>
        <end position="579"/>
    </location>
</feature>
<dbReference type="PROSITE" id="PS50825">
    <property type="entry name" value="HYR"/>
    <property type="match status" value="1"/>
</dbReference>
<dbReference type="Gene3D" id="2.60.40.10">
    <property type="entry name" value="Immunoglobulins"/>
    <property type="match status" value="1"/>
</dbReference>
<dbReference type="SUPFAM" id="SSF49785">
    <property type="entry name" value="Galactose-binding domain-like"/>
    <property type="match status" value="1"/>
</dbReference>